<dbReference type="Pfam" id="PF21762">
    <property type="entry name" value="DEDDh_C"/>
    <property type="match status" value="1"/>
</dbReference>
<protein>
    <recommendedName>
        <fullName evidence="1">Gfd2/YDR514C-like C-terminal domain-containing protein</fullName>
    </recommendedName>
</protein>
<dbReference type="InterPro" id="IPR012337">
    <property type="entry name" value="RNaseH-like_sf"/>
</dbReference>
<dbReference type="AlphaFoldDB" id="A0A7U2IC53"/>
<dbReference type="Proteomes" id="UP000663193">
    <property type="component" value="Chromosome 22"/>
</dbReference>
<accession>A0A7U2IC53</accession>
<dbReference type="SUPFAM" id="SSF53098">
    <property type="entry name" value="Ribonuclease H-like"/>
    <property type="match status" value="1"/>
</dbReference>
<sequence>MVYPTLSPLAKVFTATTQMVPQGIKAQLDTAKARGMTQSSILAHCLRIQQQPFASTAAEAALLDAVIVGLDAEWYEYDSSYITELGVSIIAPEIVEKALAGKRRAPWDIISYIINYHVCIKDNIHMVNSELCPGYPDKFQFGTTTFVSVKEAQTLLRQAFLKYDANGQPRPIVFVGHAVDNDIEIIKDRFDFDIHALNVVVATIDTQVLAAESGHVNGKWKISLRDLLCRYDIDEEFLHNAGNDTVCTMIIAVLMAFQSPMAGHSAYYKELKRYLHRNSENIFNEFPQFGTRVFCRNCTSNKHFAQHCPESVFCRTCLDHPTREKGLGHSHRTWQCLEHYKDAAKAELESTRQAQAVCGPGKLAETTVPLKYPVPCSFCIESTDPDRYTLECAYSHLEKDCDHQQ</sequence>
<gene>
    <name evidence="2" type="ORF">JI435_122810</name>
</gene>
<dbReference type="InterPro" id="IPR040151">
    <property type="entry name" value="Gfd2/YDR514C-like"/>
</dbReference>
<dbReference type="GO" id="GO:0003676">
    <property type="term" value="F:nucleic acid binding"/>
    <property type="evidence" value="ECO:0007669"/>
    <property type="project" value="InterPro"/>
</dbReference>
<dbReference type="InterPro" id="IPR036397">
    <property type="entry name" value="RNaseH_sf"/>
</dbReference>
<dbReference type="EMBL" id="CP069044">
    <property type="protein sequence ID" value="QRD07083.1"/>
    <property type="molecule type" value="Genomic_DNA"/>
</dbReference>
<feature type="domain" description="Gfd2/YDR514C-like C-terminal" evidence="1">
    <location>
        <begin position="66"/>
        <end position="255"/>
    </location>
</feature>
<organism evidence="2 3">
    <name type="scientific">Phaeosphaeria nodorum (strain SN15 / ATCC MYA-4574 / FGSC 10173)</name>
    <name type="common">Glume blotch fungus</name>
    <name type="synonym">Parastagonospora nodorum</name>
    <dbReference type="NCBI Taxonomy" id="321614"/>
    <lineage>
        <taxon>Eukaryota</taxon>
        <taxon>Fungi</taxon>
        <taxon>Dikarya</taxon>
        <taxon>Ascomycota</taxon>
        <taxon>Pezizomycotina</taxon>
        <taxon>Dothideomycetes</taxon>
        <taxon>Pleosporomycetidae</taxon>
        <taxon>Pleosporales</taxon>
        <taxon>Pleosporineae</taxon>
        <taxon>Phaeosphaeriaceae</taxon>
        <taxon>Parastagonospora</taxon>
    </lineage>
</organism>
<evidence type="ECO:0000259" key="1">
    <source>
        <dbReference type="Pfam" id="PF21762"/>
    </source>
</evidence>
<evidence type="ECO:0000313" key="3">
    <source>
        <dbReference type="Proteomes" id="UP000663193"/>
    </source>
</evidence>
<reference evidence="3" key="1">
    <citation type="journal article" date="2021" name="BMC Genomics">
        <title>Chromosome-level genome assembly and manually-curated proteome of model necrotroph Parastagonospora nodorum Sn15 reveals a genome-wide trove of candidate effector homologs, and redundancy of virulence-related functions within an accessory chromosome.</title>
        <authorList>
            <person name="Bertazzoni S."/>
            <person name="Jones D.A.B."/>
            <person name="Phan H.T."/>
            <person name="Tan K.-C."/>
            <person name="Hane J.K."/>
        </authorList>
    </citation>
    <scope>NUCLEOTIDE SEQUENCE [LARGE SCALE GENOMIC DNA]</scope>
    <source>
        <strain evidence="3">SN15 / ATCC MYA-4574 / FGSC 10173)</strain>
    </source>
</reference>
<name>A0A7U2IC53_PHANO</name>
<keyword evidence="3" id="KW-1185">Reference proteome</keyword>
<dbReference type="KEGG" id="pno:SNOG_12281"/>
<dbReference type="PANTHER" id="PTHR28083">
    <property type="entry name" value="GOOD FOR FULL DBP5 ACTIVITY PROTEIN 2"/>
    <property type="match status" value="1"/>
</dbReference>
<dbReference type="RefSeq" id="XP_001802506.1">
    <property type="nucleotide sequence ID" value="XM_001802454.1"/>
</dbReference>
<dbReference type="OrthoDB" id="5953249at2759"/>
<dbReference type="PANTHER" id="PTHR28083:SF1">
    <property type="entry name" value="GOOD FOR FULL DBP5 ACTIVITY PROTEIN 2"/>
    <property type="match status" value="1"/>
</dbReference>
<dbReference type="InterPro" id="IPR048519">
    <property type="entry name" value="Gfd2/YDR514C-like_C"/>
</dbReference>
<dbReference type="VEuPathDB" id="FungiDB:JI435_122810"/>
<dbReference type="Gene3D" id="3.30.420.10">
    <property type="entry name" value="Ribonuclease H-like superfamily/Ribonuclease H"/>
    <property type="match status" value="1"/>
</dbReference>
<evidence type="ECO:0000313" key="2">
    <source>
        <dbReference type="EMBL" id="QRD07083.1"/>
    </source>
</evidence>
<proteinExistence type="predicted"/>